<dbReference type="PANTHER" id="PTHR43861">
    <property type="entry name" value="TRANS-ACONITATE 2-METHYLTRANSFERASE-RELATED"/>
    <property type="match status" value="1"/>
</dbReference>
<dbReference type="Pfam" id="PF08241">
    <property type="entry name" value="Methyltransf_11"/>
    <property type="match status" value="1"/>
</dbReference>
<dbReference type="AlphaFoldDB" id="A0A6J3M7N4"/>
<dbReference type="GO" id="GO:0008757">
    <property type="term" value="F:S-adenosylmethionine-dependent methyltransferase activity"/>
    <property type="evidence" value="ECO:0007669"/>
    <property type="project" value="InterPro"/>
</dbReference>
<dbReference type="OrthoDB" id="10017101at2759"/>
<dbReference type="Gene3D" id="3.40.50.150">
    <property type="entry name" value="Vaccinia Virus protein VP39"/>
    <property type="match status" value="1"/>
</dbReference>
<keyword evidence="3" id="KW-0808">Transferase</keyword>
<keyword evidence="2" id="KW-1185">Reference proteome</keyword>
<keyword evidence="3" id="KW-0489">Methyltransferase</keyword>
<dbReference type="Proteomes" id="UP000504637">
    <property type="component" value="Unplaced"/>
</dbReference>
<dbReference type="GeneID" id="54362210"/>
<reference evidence="3" key="3">
    <citation type="submission" date="2025-08" db="UniProtKB">
        <authorList>
            <consortium name="RefSeq"/>
        </authorList>
    </citation>
    <scope>IDENTIFICATION</scope>
    <source>
        <strain evidence="3">CBS 342.82</strain>
    </source>
</reference>
<dbReference type="GO" id="GO:0032259">
    <property type="term" value="P:methylation"/>
    <property type="evidence" value="ECO:0007669"/>
    <property type="project" value="UniProtKB-KW"/>
</dbReference>
<gene>
    <name evidence="3" type="ORF">K489DRAFT_378461</name>
</gene>
<dbReference type="InterPro" id="IPR013216">
    <property type="entry name" value="Methyltransf_11"/>
</dbReference>
<dbReference type="InterPro" id="IPR029063">
    <property type="entry name" value="SAM-dependent_MTases_sf"/>
</dbReference>
<dbReference type="SUPFAM" id="SSF53335">
    <property type="entry name" value="S-adenosyl-L-methionine-dependent methyltransferases"/>
    <property type="match status" value="1"/>
</dbReference>
<reference evidence="3" key="1">
    <citation type="submission" date="2020-01" db="EMBL/GenBank/DDBJ databases">
        <authorList>
            <consortium name="DOE Joint Genome Institute"/>
            <person name="Haridas S."/>
            <person name="Albert R."/>
            <person name="Binder M."/>
            <person name="Bloem J."/>
            <person name="Labutti K."/>
            <person name="Salamov A."/>
            <person name="Andreopoulos B."/>
            <person name="Baker S.E."/>
            <person name="Barry K."/>
            <person name="Bills G."/>
            <person name="Bluhm B.H."/>
            <person name="Cannon C."/>
            <person name="Castanera R."/>
            <person name="Culley D.E."/>
            <person name="Daum C."/>
            <person name="Ezra D."/>
            <person name="Gonzalez J.B."/>
            <person name="Henrissat B."/>
            <person name="Kuo A."/>
            <person name="Liang C."/>
            <person name="Lipzen A."/>
            <person name="Lutzoni F."/>
            <person name="Magnuson J."/>
            <person name="Mondo S."/>
            <person name="Nolan M."/>
            <person name="Ohm R."/>
            <person name="Pangilinan J."/>
            <person name="Park H.-J."/>
            <person name="Ramirez L."/>
            <person name="Alfaro M."/>
            <person name="Sun H."/>
            <person name="Tritt A."/>
            <person name="Yoshinaga Y."/>
            <person name="Zwiers L.-H."/>
            <person name="Turgeon B.G."/>
            <person name="Goodwin S.B."/>
            <person name="Spatafora J.W."/>
            <person name="Crous P.W."/>
            <person name="Grigoriev I.V."/>
        </authorList>
    </citation>
    <scope>NUCLEOTIDE SEQUENCE</scope>
    <source>
        <strain evidence="3">CBS 342.82</strain>
    </source>
</reference>
<organism evidence="3">
    <name type="scientific">Dissoconium aciculare CBS 342.82</name>
    <dbReference type="NCBI Taxonomy" id="1314786"/>
    <lineage>
        <taxon>Eukaryota</taxon>
        <taxon>Fungi</taxon>
        <taxon>Dikarya</taxon>
        <taxon>Ascomycota</taxon>
        <taxon>Pezizomycotina</taxon>
        <taxon>Dothideomycetes</taxon>
        <taxon>Dothideomycetidae</taxon>
        <taxon>Mycosphaerellales</taxon>
        <taxon>Dissoconiaceae</taxon>
        <taxon>Dissoconium</taxon>
    </lineage>
</organism>
<dbReference type="RefSeq" id="XP_033461102.1">
    <property type="nucleotide sequence ID" value="XM_033604410.1"/>
</dbReference>
<accession>A0A6J3M7N4</accession>
<name>A0A6J3M7N4_9PEZI</name>
<protein>
    <submittedName>
        <fullName evidence="3">S-adenosyl-L-methionine-dependent methyltransferase</fullName>
    </submittedName>
</protein>
<evidence type="ECO:0000313" key="2">
    <source>
        <dbReference type="Proteomes" id="UP000504637"/>
    </source>
</evidence>
<feature type="domain" description="Methyltransferase type 11" evidence="1">
    <location>
        <begin position="41"/>
        <end position="138"/>
    </location>
</feature>
<dbReference type="CDD" id="cd02440">
    <property type="entry name" value="AdoMet_MTases"/>
    <property type="match status" value="1"/>
</dbReference>
<dbReference type="PANTHER" id="PTHR43861:SF1">
    <property type="entry name" value="TRANS-ACONITATE 2-METHYLTRANSFERASE"/>
    <property type="match status" value="1"/>
</dbReference>
<evidence type="ECO:0000259" key="1">
    <source>
        <dbReference type="Pfam" id="PF08241"/>
    </source>
</evidence>
<evidence type="ECO:0000313" key="3">
    <source>
        <dbReference type="RefSeq" id="XP_033461102.1"/>
    </source>
</evidence>
<reference evidence="3" key="2">
    <citation type="submission" date="2020-04" db="EMBL/GenBank/DDBJ databases">
        <authorList>
            <consortium name="NCBI Genome Project"/>
        </authorList>
    </citation>
    <scope>NUCLEOTIDE SEQUENCE</scope>
    <source>
        <strain evidence="3">CBS 342.82</strain>
    </source>
</reference>
<sequence>MAELAYVQGHNPAVYRSHESRAAADTCGYFLKHLKRDSKILDAGCGPGSVTSSLAVLLEATGGTVLGVDASETAIERARAQSNLPANCSFAVADILALPYPDASFDAVYTSQVLAHIPSAAAAVKELRRVCRPNGFVALREGDFYTTTMYPIIPELEKWKQASLEILERKNCNPRAAMQLVEWALQAGFDEPRIELSMGGIVYSGSQRKFWGETMSGRVSSDETWRAHARNAGVNPEDFEAMQVGWARFVADPSSVFTMPCGQAICWKD</sequence>
<proteinExistence type="predicted"/>